<proteinExistence type="predicted"/>
<evidence type="ECO:0000313" key="3">
    <source>
        <dbReference type="Proteomes" id="UP001303285"/>
    </source>
</evidence>
<feature type="chain" id="PRO_5047180638" evidence="1">
    <location>
        <begin position="24"/>
        <end position="505"/>
    </location>
</feature>
<dbReference type="EMBL" id="JAYGHK010000028">
    <property type="protein sequence ID" value="MEA5608575.1"/>
    <property type="molecule type" value="Genomic_DNA"/>
</dbReference>
<gene>
    <name evidence="2" type="ORF">VB695_10890</name>
</gene>
<evidence type="ECO:0000313" key="2">
    <source>
        <dbReference type="EMBL" id="MEA5608575.1"/>
    </source>
</evidence>
<comment type="caution">
    <text evidence="2">The sequence shown here is derived from an EMBL/GenBank/DDBJ whole genome shotgun (WGS) entry which is preliminary data.</text>
</comment>
<organism evidence="2 3">
    <name type="scientific">Nodularia spumigena UHCC 0060</name>
    <dbReference type="NCBI Taxonomy" id="3110300"/>
    <lineage>
        <taxon>Bacteria</taxon>
        <taxon>Bacillati</taxon>
        <taxon>Cyanobacteriota</taxon>
        <taxon>Cyanophyceae</taxon>
        <taxon>Nostocales</taxon>
        <taxon>Nodulariaceae</taxon>
        <taxon>Nodularia</taxon>
    </lineage>
</organism>
<evidence type="ECO:0000256" key="1">
    <source>
        <dbReference type="SAM" id="SignalP"/>
    </source>
</evidence>
<dbReference type="Proteomes" id="UP001303285">
    <property type="component" value="Unassembled WGS sequence"/>
</dbReference>
<name>A0ABU5UU27_NODSP</name>
<feature type="signal peptide" evidence="1">
    <location>
        <begin position="1"/>
        <end position="23"/>
    </location>
</feature>
<protein>
    <submittedName>
        <fullName evidence="2">Uncharacterized protein</fullName>
    </submittedName>
</protein>
<accession>A0ABU5UU27</accession>
<dbReference type="GeneID" id="78017386"/>
<dbReference type="RefSeq" id="WP_107806293.1">
    <property type="nucleotide sequence ID" value="NZ_JAYGHK010000028.1"/>
</dbReference>
<reference evidence="2 3" key="1">
    <citation type="submission" date="2023-12" db="EMBL/GenBank/DDBJ databases">
        <title>Baltic Sea Cyanobacteria.</title>
        <authorList>
            <person name="Delbaje E."/>
            <person name="Fewer D.P."/>
            <person name="Shishido T.K."/>
        </authorList>
    </citation>
    <scope>NUCLEOTIDE SEQUENCE [LARGE SCALE GENOMIC DNA]</scope>
    <source>
        <strain evidence="2 3">UHCC 0060</strain>
    </source>
</reference>
<keyword evidence="3" id="KW-1185">Reference proteome</keyword>
<sequence length="505" mass="56765">MRHLFFSFLLPFGLVSVPGTTLAGGYQSQSSLTQNLTSKTTDENFYTDALRLVQRQIDLIARIEQALISPDANRIRSVRGQLTVLVKSIESFVNRQQKNPKTWCSSNMDLSGNFSPFPNQLTQAPDQIYCSLYTNSQKLLKLSPVLDILFSRRGELALVRQLPLVTGERQLDPVLSIAPVQYPHLGKPAVPLSTREPNLSTSTLGTQPESPAVLSPQVQVIGRNAKTAIANYVPPLQPALAAPESALTTLATAKQILRATLAAFPPEIRFTDPWENAEILDQLTYGFSPQEAQIYAKFLELPRTGIFRVLQSSVYQRPLNTLWNRLQPNISERYPFPFLGDAKDGFNPSLALQMRGERFQLVDQGMDYSFMVEVGDVPLDKLDGRLQAVASPTREFLLNYQPPKQLDALQVEKRRFLTGKDQNWQQNTVIFAHAPAKLNHSYLVRSLQFQLPKTMLNGQPISPNQLQQIPSSDIILAFRPVRRRADGSYTVLWRILNEFPAPQIE</sequence>
<keyword evidence="1" id="KW-0732">Signal</keyword>